<comment type="caution">
    <text evidence="2">The sequence shown here is derived from an EMBL/GenBank/DDBJ whole genome shotgun (WGS) entry which is preliminary data.</text>
</comment>
<gene>
    <name evidence="2" type="ORF">P43SY_005936</name>
</gene>
<feature type="transmembrane region" description="Helical" evidence="1">
    <location>
        <begin position="552"/>
        <end position="578"/>
    </location>
</feature>
<name>A0AAD5LPG8_PYTIN</name>
<keyword evidence="3" id="KW-1185">Reference proteome</keyword>
<evidence type="ECO:0008006" key="4">
    <source>
        <dbReference type="Google" id="ProtNLM"/>
    </source>
</evidence>
<dbReference type="EMBL" id="JAKCXM010000053">
    <property type="protein sequence ID" value="KAJ0404937.1"/>
    <property type="molecule type" value="Genomic_DNA"/>
</dbReference>
<evidence type="ECO:0000313" key="3">
    <source>
        <dbReference type="Proteomes" id="UP001209570"/>
    </source>
</evidence>
<reference evidence="2" key="1">
    <citation type="submission" date="2021-12" db="EMBL/GenBank/DDBJ databases">
        <title>Prjna785345.</title>
        <authorList>
            <person name="Rujirawat T."/>
            <person name="Krajaejun T."/>
        </authorList>
    </citation>
    <scope>NUCLEOTIDE SEQUENCE</scope>
    <source>
        <strain evidence="2">Pi057C3</strain>
    </source>
</reference>
<keyword evidence="1" id="KW-0472">Membrane</keyword>
<accession>A0AAD5LPG8</accession>
<sequence>MATVSAGAAVDDPQRSHGSLRRQLTWLGEVERDHAFSWVRCAVSIFSYALLLSDALRSGFAVSSLAEYPQVEPDTIAFGPFAYPVVHLTRANRSDATRVPVWLYKYDTTSIAMRSLVTHLAVADWPRCLLSESSVRCDDEPRGLSGAVTFSMIDSLVQAIRSHPSPATHLSRRRRVGHVTLRLQYVWSDRFTHLLFPSLFRSNPIYTCQALHFTRHELSDPRRPVCGPREPRPLGCDDGWVNLARQCKPPTSPLCRDVHHVYAHTIRRLEGLQARYPNATIDLVVVEGLADFTRGALTFNGRRAHDIVVLARMQECHHDGEACETVAVDDFRYEGALETMSVVDWFALIATLRVFGQCYAWCRIALLVGGAFSARSHRDAASAPANVPPTTASLGRRCVLTLRTVLLVPSQVIIYGSWFPIACYVLAHLLDASTMQMFITRHFNTPLANYRFNLGEMVRMSSVSMRSVWLFAALAHVWLLQRMRHPGSASPAQDGLPGIPEFLITIVAASTVFAQCRALSWRDSRVLQVHEVVPSARRGHIRSQSYDNTRGVLARLVAGVAIDLQFLFVWSLALWALFLVMRWPRKTTARKLVFARTWVPFSAGSLWPVSGLVICWFDGVSGPPGASTRRSSLGAQPILGLQHFLIRIGTNKLRQVSMPSTVRQSQQQSARQVMASLEARSRHVESMIFLFNLAMMTDPLVISRHRLGSGIPLGLYEAKRSQRRYVLPLALAGSEQDVPIDWEALRLVAVFNSAELSWWMLLQSG</sequence>
<keyword evidence="1" id="KW-1133">Transmembrane helix</keyword>
<proteinExistence type="predicted"/>
<organism evidence="2 3">
    <name type="scientific">Pythium insidiosum</name>
    <name type="common">Pythiosis disease agent</name>
    <dbReference type="NCBI Taxonomy" id="114742"/>
    <lineage>
        <taxon>Eukaryota</taxon>
        <taxon>Sar</taxon>
        <taxon>Stramenopiles</taxon>
        <taxon>Oomycota</taxon>
        <taxon>Peronosporomycetes</taxon>
        <taxon>Pythiales</taxon>
        <taxon>Pythiaceae</taxon>
        <taxon>Pythium</taxon>
    </lineage>
</organism>
<evidence type="ECO:0000256" key="1">
    <source>
        <dbReference type="SAM" id="Phobius"/>
    </source>
</evidence>
<dbReference type="AlphaFoldDB" id="A0AAD5LPG8"/>
<protein>
    <recommendedName>
        <fullName evidence="4">Transmembrane protein</fullName>
    </recommendedName>
</protein>
<evidence type="ECO:0000313" key="2">
    <source>
        <dbReference type="EMBL" id="KAJ0404937.1"/>
    </source>
</evidence>
<feature type="transmembrane region" description="Helical" evidence="1">
    <location>
        <begin position="598"/>
        <end position="620"/>
    </location>
</feature>
<dbReference type="Proteomes" id="UP001209570">
    <property type="component" value="Unassembled WGS sequence"/>
</dbReference>
<keyword evidence="1" id="KW-0812">Transmembrane</keyword>